<dbReference type="InterPro" id="IPR036259">
    <property type="entry name" value="MFS_trans_sf"/>
</dbReference>
<feature type="transmembrane region" description="Helical" evidence="7">
    <location>
        <begin position="332"/>
        <end position="351"/>
    </location>
</feature>
<protein>
    <submittedName>
        <fullName evidence="9">MFS general substrate transporter</fullName>
    </submittedName>
</protein>
<dbReference type="GeneID" id="54489871"/>
<feature type="transmembrane region" description="Helical" evidence="7">
    <location>
        <begin position="438"/>
        <end position="459"/>
    </location>
</feature>
<evidence type="ECO:0000259" key="8">
    <source>
        <dbReference type="PROSITE" id="PS50850"/>
    </source>
</evidence>
<dbReference type="OrthoDB" id="5296287at2759"/>
<keyword evidence="4 7" id="KW-1133">Transmembrane helix</keyword>
<evidence type="ECO:0000256" key="1">
    <source>
        <dbReference type="ARBA" id="ARBA00004141"/>
    </source>
</evidence>
<feature type="transmembrane region" description="Helical" evidence="7">
    <location>
        <begin position="218"/>
        <end position="247"/>
    </location>
</feature>
<feature type="compositionally biased region" description="Polar residues" evidence="6">
    <location>
        <begin position="7"/>
        <end position="18"/>
    </location>
</feature>
<feature type="transmembrane region" description="Helical" evidence="7">
    <location>
        <begin position="61"/>
        <end position="82"/>
    </location>
</feature>
<evidence type="ECO:0000256" key="7">
    <source>
        <dbReference type="SAM" id="Phobius"/>
    </source>
</evidence>
<keyword evidence="3 7" id="KW-0812">Transmembrane</keyword>
<evidence type="ECO:0000313" key="10">
    <source>
        <dbReference type="Proteomes" id="UP000799437"/>
    </source>
</evidence>
<sequence>MAASIPEKSSVNEETQMQDVEKQSDISTEPTTALDPNLIGWDEPEDKDPANPQNWSSGKKWLNVGILSFITFLTPLASSMFAPGVPIVLEEFGSTSSTDATFVVSIFVLGFGIGPLIFGPLSEIYGRLPVYHICNLFFILFTVLCGVAQNMDTLLAVRFFAGCFGVAVITCGGGSIADMMPPQERGGAMAIWSVGPILGPVIGPVTGGFLIDALGWRWVFWLLTILSGTITVIAFVGLSETYAPVLLARKAARLRKETGNTELQSNLATDQSKKAVFATAIVRPMKLLVCCPIVTLMAVYISIAYGLLYILFTTFTFVFDDVYNFGPSTAGLSFLGAGIGSLAGMFYVGVLSDRHLKKIIASGRKPTPEDRLPLFLTVPGSLSLPAGLFIYGWSTNYAVHWIVPEIGTAVTGYGMMVLVMCIQVYLVDAFSIHAASVIAANAVLRSVLGALLPLCALDMYEKLGLGWGNSLLAFIAVALAPVPWIFGWWGERLRTNPKYQLNL</sequence>
<feature type="transmembrane region" description="Helical" evidence="7">
    <location>
        <begin position="128"/>
        <end position="149"/>
    </location>
</feature>
<dbReference type="Gene3D" id="1.20.1250.20">
    <property type="entry name" value="MFS general substrate transporter like domains"/>
    <property type="match status" value="1"/>
</dbReference>
<feature type="domain" description="Major facilitator superfamily (MFS) profile" evidence="8">
    <location>
        <begin position="63"/>
        <end position="493"/>
    </location>
</feature>
<dbReference type="PANTHER" id="PTHR23502:SF68">
    <property type="entry name" value="MULTIDRUG TRANSPORTER, PUTATIVE (AFU_ORTHOLOGUE AFUA_3G01120)-RELATED"/>
    <property type="match status" value="1"/>
</dbReference>
<feature type="transmembrane region" description="Helical" evidence="7">
    <location>
        <begin position="155"/>
        <end position="177"/>
    </location>
</feature>
<feature type="transmembrane region" description="Helical" evidence="7">
    <location>
        <begin position="471"/>
        <end position="490"/>
    </location>
</feature>
<feature type="transmembrane region" description="Helical" evidence="7">
    <location>
        <begin position="406"/>
        <end position="426"/>
    </location>
</feature>
<evidence type="ECO:0000256" key="2">
    <source>
        <dbReference type="ARBA" id="ARBA00008335"/>
    </source>
</evidence>
<dbReference type="RefSeq" id="XP_033603481.1">
    <property type="nucleotide sequence ID" value="XM_033748817.1"/>
</dbReference>
<dbReference type="Pfam" id="PF07690">
    <property type="entry name" value="MFS_1"/>
    <property type="match status" value="1"/>
</dbReference>
<name>A0A6A6WG62_9PEZI</name>
<feature type="transmembrane region" description="Helical" evidence="7">
    <location>
        <begin position="372"/>
        <end position="394"/>
    </location>
</feature>
<feature type="transmembrane region" description="Helical" evidence="7">
    <location>
        <begin position="189"/>
        <end position="212"/>
    </location>
</feature>
<comment type="similarity">
    <text evidence="2">Belongs to the major facilitator superfamily.</text>
</comment>
<proteinExistence type="inferred from homology"/>
<dbReference type="CDD" id="cd17323">
    <property type="entry name" value="MFS_Tpo1_MDR_like"/>
    <property type="match status" value="1"/>
</dbReference>
<feature type="transmembrane region" description="Helical" evidence="7">
    <location>
        <begin position="102"/>
        <end position="121"/>
    </location>
</feature>
<dbReference type="SUPFAM" id="SSF103473">
    <property type="entry name" value="MFS general substrate transporter"/>
    <property type="match status" value="1"/>
</dbReference>
<reference evidence="9" key="1">
    <citation type="journal article" date="2020" name="Stud. Mycol.">
        <title>101 Dothideomycetes genomes: a test case for predicting lifestyles and emergence of pathogens.</title>
        <authorList>
            <person name="Haridas S."/>
            <person name="Albert R."/>
            <person name="Binder M."/>
            <person name="Bloem J."/>
            <person name="Labutti K."/>
            <person name="Salamov A."/>
            <person name="Andreopoulos B."/>
            <person name="Baker S."/>
            <person name="Barry K."/>
            <person name="Bills G."/>
            <person name="Bluhm B."/>
            <person name="Cannon C."/>
            <person name="Castanera R."/>
            <person name="Culley D."/>
            <person name="Daum C."/>
            <person name="Ezra D."/>
            <person name="Gonzalez J."/>
            <person name="Henrissat B."/>
            <person name="Kuo A."/>
            <person name="Liang C."/>
            <person name="Lipzen A."/>
            <person name="Lutzoni F."/>
            <person name="Magnuson J."/>
            <person name="Mondo S."/>
            <person name="Nolan M."/>
            <person name="Ohm R."/>
            <person name="Pangilinan J."/>
            <person name="Park H.-J."/>
            <person name="Ramirez L."/>
            <person name="Alfaro M."/>
            <person name="Sun H."/>
            <person name="Tritt A."/>
            <person name="Yoshinaga Y."/>
            <person name="Zwiers L.-H."/>
            <person name="Turgeon B."/>
            <person name="Goodwin S."/>
            <person name="Spatafora J."/>
            <person name="Crous P."/>
            <person name="Grigoriev I."/>
        </authorList>
    </citation>
    <scope>NUCLEOTIDE SEQUENCE</scope>
    <source>
        <strain evidence="9">CBS 121739</strain>
    </source>
</reference>
<dbReference type="EMBL" id="ML996567">
    <property type="protein sequence ID" value="KAF2761030.1"/>
    <property type="molecule type" value="Genomic_DNA"/>
</dbReference>
<feature type="transmembrane region" description="Helical" evidence="7">
    <location>
        <begin position="287"/>
        <end position="312"/>
    </location>
</feature>
<evidence type="ECO:0000256" key="5">
    <source>
        <dbReference type="ARBA" id="ARBA00023136"/>
    </source>
</evidence>
<dbReference type="Proteomes" id="UP000799437">
    <property type="component" value="Unassembled WGS sequence"/>
</dbReference>
<dbReference type="InterPro" id="IPR020846">
    <property type="entry name" value="MFS_dom"/>
</dbReference>
<dbReference type="GO" id="GO:0022857">
    <property type="term" value="F:transmembrane transporter activity"/>
    <property type="evidence" value="ECO:0007669"/>
    <property type="project" value="InterPro"/>
</dbReference>
<feature type="region of interest" description="Disordered" evidence="6">
    <location>
        <begin position="1"/>
        <end position="54"/>
    </location>
</feature>
<dbReference type="PROSITE" id="PS50850">
    <property type="entry name" value="MFS"/>
    <property type="match status" value="1"/>
</dbReference>
<comment type="subcellular location">
    <subcellularLocation>
        <location evidence="1">Membrane</location>
        <topology evidence="1">Multi-pass membrane protein</topology>
    </subcellularLocation>
</comment>
<accession>A0A6A6WG62</accession>
<keyword evidence="5 7" id="KW-0472">Membrane</keyword>
<dbReference type="InterPro" id="IPR011701">
    <property type="entry name" value="MFS"/>
</dbReference>
<dbReference type="PANTHER" id="PTHR23502">
    <property type="entry name" value="MAJOR FACILITATOR SUPERFAMILY"/>
    <property type="match status" value="1"/>
</dbReference>
<dbReference type="GO" id="GO:0016020">
    <property type="term" value="C:membrane"/>
    <property type="evidence" value="ECO:0007669"/>
    <property type="project" value="UniProtKB-SubCell"/>
</dbReference>
<evidence type="ECO:0000256" key="6">
    <source>
        <dbReference type="SAM" id="MobiDB-lite"/>
    </source>
</evidence>
<dbReference type="FunFam" id="1.20.1250.20:FF:000011">
    <property type="entry name" value="MFS multidrug transporter, putative"/>
    <property type="match status" value="1"/>
</dbReference>
<gene>
    <name evidence="9" type="ORF">EJ05DRAFT_524300</name>
</gene>
<organism evidence="9 10">
    <name type="scientific">Pseudovirgaria hyperparasitica</name>
    <dbReference type="NCBI Taxonomy" id="470096"/>
    <lineage>
        <taxon>Eukaryota</taxon>
        <taxon>Fungi</taxon>
        <taxon>Dikarya</taxon>
        <taxon>Ascomycota</taxon>
        <taxon>Pezizomycotina</taxon>
        <taxon>Dothideomycetes</taxon>
        <taxon>Dothideomycetes incertae sedis</taxon>
        <taxon>Acrospermales</taxon>
        <taxon>Acrospermaceae</taxon>
        <taxon>Pseudovirgaria</taxon>
    </lineage>
</organism>
<evidence type="ECO:0000313" key="9">
    <source>
        <dbReference type="EMBL" id="KAF2761030.1"/>
    </source>
</evidence>
<dbReference type="AlphaFoldDB" id="A0A6A6WG62"/>
<evidence type="ECO:0000256" key="4">
    <source>
        <dbReference type="ARBA" id="ARBA00022989"/>
    </source>
</evidence>
<keyword evidence="10" id="KW-1185">Reference proteome</keyword>
<evidence type="ECO:0000256" key="3">
    <source>
        <dbReference type="ARBA" id="ARBA00022692"/>
    </source>
</evidence>